<dbReference type="GO" id="GO:0016787">
    <property type="term" value="F:hydrolase activity"/>
    <property type="evidence" value="ECO:0007669"/>
    <property type="project" value="UniProtKB-KW"/>
</dbReference>
<accession>A0A3L9YCX0</accession>
<keyword evidence="4" id="KW-1185">Reference proteome</keyword>
<evidence type="ECO:0000256" key="1">
    <source>
        <dbReference type="ARBA" id="ARBA00022801"/>
    </source>
</evidence>
<evidence type="ECO:0000313" key="3">
    <source>
        <dbReference type="EMBL" id="RMA40840.1"/>
    </source>
</evidence>
<dbReference type="InterPro" id="IPR036380">
    <property type="entry name" value="Isochorismatase-like_sf"/>
</dbReference>
<protein>
    <submittedName>
        <fullName evidence="3">Cysteine hydrolase</fullName>
    </submittedName>
</protein>
<organism evidence="3 4">
    <name type="scientific">Rhodophyticola porphyridii</name>
    <dbReference type="NCBI Taxonomy" id="1852017"/>
    <lineage>
        <taxon>Bacteria</taxon>
        <taxon>Pseudomonadati</taxon>
        <taxon>Pseudomonadota</taxon>
        <taxon>Alphaproteobacteria</taxon>
        <taxon>Rhodobacterales</taxon>
        <taxon>Roseobacteraceae</taxon>
        <taxon>Rhodophyticola</taxon>
    </lineage>
</organism>
<dbReference type="CDD" id="cd01014">
    <property type="entry name" value="nicotinamidase_related"/>
    <property type="match status" value="1"/>
</dbReference>
<dbReference type="AlphaFoldDB" id="A0A3L9YCX0"/>
<evidence type="ECO:0000259" key="2">
    <source>
        <dbReference type="Pfam" id="PF00857"/>
    </source>
</evidence>
<dbReference type="PANTHER" id="PTHR43540">
    <property type="entry name" value="PEROXYUREIDOACRYLATE/UREIDOACRYLATE AMIDOHYDROLASE-RELATED"/>
    <property type="match status" value="1"/>
</dbReference>
<dbReference type="SUPFAM" id="SSF52499">
    <property type="entry name" value="Isochorismatase-like hydrolases"/>
    <property type="match status" value="1"/>
</dbReference>
<sequence>MSAAALLLIDIQAGFDSPVWGARNNPQAEINAARLLAAWRTAAAPVIHIRHVSVEPGSPLGPGPGSEIKTEVAPRTGEPVFQKCVNSAFIGTGLEEHLRGHGIDRLVICGLTTPHCVSTTARMAANLGFEVRLAHDACASFAANARTDWAAGVAPLDAEAIHAGAVSHLHGEFATALSTDAVLTQGP</sequence>
<name>A0A3L9YCX0_9RHOB</name>
<gene>
    <name evidence="3" type="ORF">D9R08_16870</name>
</gene>
<dbReference type="Proteomes" id="UP000281343">
    <property type="component" value="Unassembled WGS sequence"/>
</dbReference>
<dbReference type="InterPro" id="IPR050272">
    <property type="entry name" value="Isochorismatase-like_hydrls"/>
</dbReference>
<feature type="domain" description="Isochorismatase-like" evidence="2">
    <location>
        <begin position="4"/>
        <end position="146"/>
    </location>
</feature>
<proteinExistence type="predicted"/>
<comment type="caution">
    <text evidence="3">The sequence shown here is derived from an EMBL/GenBank/DDBJ whole genome shotgun (WGS) entry which is preliminary data.</text>
</comment>
<dbReference type="EMBL" id="RCNT01000010">
    <property type="protein sequence ID" value="RMA40840.1"/>
    <property type="molecule type" value="Genomic_DNA"/>
</dbReference>
<keyword evidence="1 3" id="KW-0378">Hydrolase</keyword>
<dbReference type="PANTHER" id="PTHR43540:SF1">
    <property type="entry name" value="ISOCHORISMATASE HYDROLASE"/>
    <property type="match status" value="1"/>
</dbReference>
<evidence type="ECO:0000313" key="4">
    <source>
        <dbReference type="Proteomes" id="UP000281343"/>
    </source>
</evidence>
<reference evidence="3 4" key="1">
    <citation type="submission" date="2018-10" db="EMBL/GenBank/DDBJ databases">
        <authorList>
            <person name="Jung H.S."/>
            <person name="Jeon C.O."/>
        </authorList>
    </citation>
    <scope>NUCLEOTIDE SEQUENCE [LARGE SCALE GENOMIC DNA]</scope>
    <source>
        <strain evidence="3 4">MA-7-27</strain>
    </source>
</reference>
<dbReference type="RefSeq" id="WP_121899250.1">
    <property type="nucleotide sequence ID" value="NZ_RCNT01000010.1"/>
</dbReference>
<dbReference type="Pfam" id="PF00857">
    <property type="entry name" value="Isochorismatase"/>
    <property type="match status" value="1"/>
</dbReference>
<dbReference type="InterPro" id="IPR000868">
    <property type="entry name" value="Isochorismatase-like_dom"/>
</dbReference>
<dbReference type="Gene3D" id="3.40.50.850">
    <property type="entry name" value="Isochorismatase-like"/>
    <property type="match status" value="1"/>
</dbReference>
<dbReference type="OrthoDB" id="9794942at2"/>